<evidence type="ECO:0000259" key="7">
    <source>
        <dbReference type="PROSITE" id="PS51766"/>
    </source>
</evidence>
<evidence type="ECO:0000256" key="1">
    <source>
        <dbReference type="ARBA" id="ARBA00011073"/>
    </source>
</evidence>
<dbReference type="Proteomes" id="UP000236845">
    <property type="component" value="Unassembled WGS sequence"/>
</dbReference>
<dbReference type="PROSITE" id="PS00018">
    <property type="entry name" value="EF_HAND_1"/>
    <property type="match status" value="6"/>
</dbReference>
<sequence>MANQKETQKPKKVALVTKTKTYSAVRLSQVIMTTAAMLATSVIGASLIIFALPSNVKKTVPAPAAPVSINESQAGEVLVKFKSNLSPVERLSAVTTALKKSIKCVTTRTVTETKLLQKTKKTASYFSSCTVKVKSLKPVATIIADANANYPDRLKRADTKLVDQAKEDFKNWYILRVTGSPDPDSLVKALVGTKNIAKVEKNSKLSVAAVPSNATAAAAYRSIKAEAAQNNAYSLTGDANVDGVANWTDFTYLENNLLKQGPAPAKPYLVDLDNNGTVNMADLILLAKILPTNQVAPKDLNGDGKLNFDDASYLFNYLYKNGLAPVPMAIADLNSNALIDFGDLVGYVSYVQSHNAQSVCLKGDVNSDGAVNMQDIYYLNDYLYRKGPAPSVVGCADMSGDGSVDIGDALILIYQQAKTPLVKSLDFSIATVNIRTDPAFVVPQELPVPAFLVGDTNGDNKIDYADAAYLSNYIFKGGPAPAPLARGDMNNDGKVDVLDVWALFELVSHSSGIVNMGLSADLNGDGVVDGQDVNSIISYAIANGPTLDANKADVNKDGKVDMGDAVSLSYYLTIQATVQTSVGSLTTTAGLDFILGDVNGDGSINAADVDFLISYLYKHGPVPSPVERGDINLDGKINALDVTELIHAYHALSGNTLTIMGDIDNNKVVDGKDVDALLALIQTGGSSINGDVNRDGRSGDLVDLYALINILKLDAPKLPLYDFNGDGQLNLSDVDYLVAYIYKGGPAPRDLTAADLNSDGKINALDVTALINGLKAINSLQYNIGDVNRDGLTTWADVDYLIAYLYKGGAAPDPLGRGDLSGDGLVNAIDVTFLINRLSPQVTPSASSQSIAIGLLDTGFNNQPNQVGATALVVKNDIPNNRIDDDKNGYIDDTYGWNALTEGSTKDYNGHGTAVGRVISAIATKARILPVTVLNQQGVGTCSTIAQGINYAVRQGADVINISASGKGICTLMIDAVGYAQANGAVVVTAAGNDATAVRNIQSRTDALVVGATNNGKRITYSNNGQIYAPEYDITSAKRGTSFSAAYVSGGIALMLTKDPNQTVDQIQNKVVNTARRFNTGIKLINLQEATK</sequence>
<dbReference type="SUPFAM" id="SSF52743">
    <property type="entry name" value="Subtilisin-like"/>
    <property type="match status" value="1"/>
</dbReference>
<feature type="domain" description="Dockerin" evidence="7">
    <location>
        <begin position="515"/>
        <end position="581"/>
    </location>
</feature>
<feature type="domain" description="Dockerin" evidence="7">
    <location>
        <begin position="591"/>
        <end position="658"/>
    </location>
</feature>
<dbReference type="PRINTS" id="PR00723">
    <property type="entry name" value="SUBTILISIN"/>
</dbReference>
<protein>
    <recommendedName>
        <fullName evidence="7">Dockerin domain-containing protein</fullName>
    </recommendedName>
</protein>
<reference evidence="9" key="1">
    <citation type="submission" date="2017-09" db="EMBL/GenBank/DDBJ databases">
        <title>Depth-based differentiation of microbial function through sediment-hosted aquifers and enrichment of novel symbionts in the deep terrestrial subsurface.</title>
        <authorList>
            <person name="Probst A.J."/>
            <person name="Ladd B."/>
            <person name="Jarett J.K."/>
            <person name="Geller-Mcgrath D.E."/>
            <person name="Sieber C.M.K."/>
            <person name="Emerson J.B."/>
            <person name="Anantharaman K."/>
            <person name="Thomas B.C."/>
            <person name="Malmstrom R."/>
            <person name="Stieglmeier M."/>
            <person name="Klingl A."/>
            <person name="Woyke T."/>
            <person name="Ryan C.M."/>
            <person name="Banfield J.F."/>
        </authorList>
    </citation>
    <scope>NUCLEOTIDE SEQUENCE [LARGE SCALE GENOMIC DNA]</scope>
</reference>
<organism evidence="8 9">
    <name type="scientific">Candidatus Kerfeldbacteria bacterium CG08_land_8_20_14_0_20_43_14</name>
    <dbReference type="NCBI Taxonomy" id="2014246"/>
    <lineage>
        <taxon>Bacteria</taxon>
        <taxon>Candidatus Kerfeldiibacteriota</taxon>
    </lineage>
</organism>
<dbReference type="EMBL" id="PEXW01000066">
    <property type="protein sequence ID" value="PIS40515.1"/>
    <property type="molecule type" value="Genomic_DNA"/>
</dbReference>
<dbReference type="InterPro" id="IPR018247">
    <property type="entry name" value="EF_Hand_1_Ca_BS"/>
</dbReference>
<dbReference type="InterPro" id="IPR016134">
    <property type="entry name" value="Dockerin_dom"/>
</dbReference>
<dbReference type="Gene3D" id="3.40.50.200">
    <property type="entry name" value="Peptidase S8/S53 domain"/>
    <property type="match status" value="1"/>
</dbReference>
<accession>A0A2H0YPT3</accession>
<proteinExistence type="inferred from homology"/>
<keyword evidence="6" id="KW-1133">Transmembrane helix</keyword>
<dbReference type="PROSITE" id="PS51892">
    <property type="entry name" value="SUBTILASE"/>
    <property type="match status" value="1"/>
</dbReference>
<feature type="transmembrane region" description="Helical" evidence="6">
    <location>
        <begin position="30"/>
        <end position="52"/>
    </location>
</feature>
<evidence type="ECO:0000256" key="4">
    <source>
        <dbReference type="ARBA" id="ARBA00022825"/>
    </source>
</evidence>
<dbReference type="InterPro" id="IPR050131">
    <property type="entry name" value="Peptidase_S8_subtilisin-like"/>
</dbReference>
<keyword evidence="4 5" id="KW-0720">Serine protease</keyword>
<evidence type="ECO:0000256" key="3">
    <source>
        <dbReference type="ARBA" id="ARBA00022801"/>
    </source>
</evidence>
<dbReference type="PROSITE" id="PS00448">
    <property type="entry name" value="CLOS_CELLULOSOME_RPT"/>
    <property type="match status" value="2"/>
</dbReference>
<evidence type="ECO:0000313" key="8">
    <source>
        <dbReference type="EMBL" id="PIS40515.1"/>
    </source>
</evidence>
<dbReference type="PROSITE" id="PS51766">
    <property type="entry name" value="DOCKERIN"/>
    <property type="match status" value="6"/>
</dbReference>
<evidence type="ECO:0000256" key="2">
    <source>
        <dbReference type="ARBA" id="ARBA00022670"/>
    </source>
</evidence>
<dbReference type="InterPro" id="IPR015500">
    <property type="entry name" value="Peptidase_S8_subtilisin-rel"/>
</dbReference>
<dbReference type="GO" id="GO:0006508">
    <property type="term" value="P:proteolysis"/>
    <property type="evidence" value="ECO:0007669"/>
    <property type="project" value="UniProtKB-KW"/>
</dbReference>
<dbReference type="GO" id="GO:0000272">
    <property type="term" value="P:polysaccharide catabolic process"/>
    <property type="evidence" value="ECO:0007669"/>
    <property type="project" value="InterPro"/>
</dbReference>
<keyword evidence="6" id="KW-0812">Transmembrane</keyword>
<dbReference type="InterPro" id="IPR002105">
    <property type="entry name" value="Dockerin_1_rpt"/>
</dbReference>
<keyword evidence="3 5" id="KW-0378">Hydrolase</keyword>
<feature type="domain" description="Dockerin" evidence="7">
    <location>
        <begin position="265"/>
        <end position="328"/>
    </location>
</feature>
<name>A0A2H0YPT3_9BACT</name>
<dbReference type="PANTHER" id="PTHR43806:SF11">
    <property type="entry name" value="CEREVISIN-RELATED"/>
    <property type="match status" value="1"/>
</dbReference>
<gene>
    <name evidence="8" type="ORF">COT26_02975</name>
</gene>
<dbReference type="InterPro" id="IPR000209">
    <property type="entry name" value="Peptidase_S8/S53_dom"/>
</dbReference>
<feature type="active site" description="Charge relay system" evidence="5">
    <location>
        <position position="857"/>
    </location>
</feature>
<dbReference type="GO" id="GO:0004252">
    <property type="term" value="F:serine-type endopeptidase activity"/>
    <property type="evidence" value="ECO:0007669"/>
    <property type="project" value="UniProtKB-UniRule"/>
</dbReference>
<dbReference type="AlphaFoldDB" id="A0A2H0YPT3"/>
<feature type="active site" description="Charge relay system" evidence="5">
    <location>
        <position position="1042"/>
    </location>
</feature>
<dbReference type="SUPFAM" id="SSF63446">
    <property type="entry name" value="Type I dockerin domain"/>
    <property type="match status" value="8"/>
</dbReference>
<evidence type="ECO:0000313" key="9">
    <source>
        <dbReference type="Proteomes" id="UP000236845"/>
    </source>
</evidence>
<dbReference type="PANTHER" id="PTHR43806">
    <property type="entry name" value="PEPTIDASE S8"/>
    <property type="match status" value="1"/>
</dbReference>
<comment type="caution">
    <text evidence="8">The sequence shown here is derived from an EMBL/GenBank/DDBJ whole genome shotgun (WGS) entry which is preliminary data.</text>
</comment>
<evidence type="ECO:0000256" key="5">
    <source>
        <dbReference type="PROSITE-ProRule" id="PRU01240"/>
    </source>
</evidence>
<dbReference type="Pfam" id="PF00404">
    <property type="entry name" value="Dockerin_1"/>
    <property type="match status" value="7"/>
</dbReference>
<dbReference type="CDD" id="cd14256">
    <property type="entry name" value="Dockerin_I"/>
    <property type="match status" value="7"/>
</dbReference>
<dbReference type="GO" id="GO:0004553">
    <property type="term" value="F:hydrolase activity, hydrolyzing O-glycosyl compounds"/>
    <property type="evidence" value="ECO:0007669"/>
    <property type="project" value="InterPro"/>
</dbReference>
<feature type="active site" description="Charge relay system" evidence="5">
    <location>
        <position position="911"/>
    </location>
</feature>
<evidence type="ECO:0000256" key="6">
    <source>
        <dbReference type="SAM" id="Phobius"/>
    </source>
</evidence>
<keyword evidence="6" id="KW-0472">Membrane</keyword>
<feature type="domain" description="Dockerin" evidence="7">
    <location>
        <begin position="358"/>
        <end position="421"/>
    </location>
</feature>
<dbReference type="InterPro" id="IPR036852">
    <property type="entry name" value="Peptidase_S8/S53_dom_sf"/>
</dbReference>
<feature type="domain" description="Dockerin" evidence="7">
    <location>
        <begin position="449"/>
        <end position="516"/>
    </location>
</feature>
<dbReference type="Gene3D" id="1.10.1330.10">
    <property type="entry name" value="Dockerin domain"/>
    <property type="match status" value="8"/>
</dbReference>
<feature type="domain" description="Dockerin" evidence="7">
    <location>
        <begin position="716"/>
        <end position="782"/>
    </location>
</feature>
<keyword evidence="2 5" id="KW-0645">Protease</keyword>
<comment type="similarity">
    <text evidence="1 5">Belongs to the peptidase S8 family.</text>
</comment>
<dbReference type="InterPro" id="IPR036439">
    <property type="entry name" value="Dockerin_dom_sf"/>
</dbReference>
<dbReference type="Pfam" id="PF00082">
    <property type="entry name" value="Peptidase_S8"/>
    <property type="match status" value="1"/>
</dbReference>